<comment type="caution">
    <text evidence="3">The sequence shown here is derived from an EMBL/GenBank/DDBJ whole genome shotgun (WGS) entry which is preliminary data.</text>
</comment>
<feature type="region of interest" description="Disordered" evidence="2">
    <location>
        <begin position="508"/>
        <end position="656"/>
    </location>
</feature>
<feature type="region of interest" description="Disordered" evidence="2">
    <location>
        <begin position="947"/>
        <end position="966"/>
    </location>
</feature>
<feature type="compositionally biased region" description="Polar residues" evidence="2">
    <location>
        <begin position="591"/>
        <end position="607"/>
    </location>
</feature>
<dbReference type="Proteomes" id="UP000601435">
    <property type="component" value="Unassembled WGS sequence"/>
</dbReference>
<feature type="region of interest" description="Disordered" evidence="2">
    <location>
        <begin position="422"/>
        <end position="452"/>
    </location>
</feature>
<evidence type="ECO:0000256" key="2">
    <source>
        <dbReference type="SAM" id="MobiDB-lite"/>
    </source>
</evidence>
<keyword evidence="1" id="KW-0175">Coiled coil</keyword>
<feature type="compositionally biased region" description="Basic and acidic residues" evidence="2">
    <location>
        <begin position="629"/>
        <end position="642"/>
    </location>
</feature>
<dbReference type="SUPFAM" id="SSF51905">
    <property type="entry name" value="FAD/NAD(P)-binding domain"/>
    <property type="match status" value="1"/>
</dbReference>
<dbReference type="Pfam" id="PF13450">
    <property type="entry name" value="NAD_binding_8"/>
    <property type="match status" value="1"/>
</dbReference>
<feature type="region of interest" description="Disordered" evidence="2">
    <location>
        <begin position="768"/>
        <end position="788"/>
    </location>
</feature>
<evidence type="ECO:0000313" key="4">
    <source>
        <dbReference type="Proteomes" id="UP000601435"/>
    </source>
</evidence>
<dbReference type="EMBL" id="CAJNJA010009241">
    <property type="protein sequence ID" value="CAE7244513.1"/>
    <property type="molecule type" value="Genomic_DNA"/>
</dbReference>
<dbReference type="OrthoDB" id="437354at2759"/>
<sequence>MFRKSLLDLSLPWAVGGSLWNRRPATCENPRRQRVLVVGAGLTGCLVANLLRRQGPPGLEIEIWERATYPSGRFGAAFSGKTLRSGRSGGQGGWADLGAQVLSAVEVDSGHPNAGATGHNVSASDVAACWREVQGMVEEGLLERVPEEMLAETEERMKYEGLWAHFWCRHGLGYLLRRYISQANAHLRLGVRAEVAFERAEQATVRGSARGCGGASSVQAQADVVILAVPAPDAVEVVQLPQHVASIMSGIEYDSRTAVALFFDPVLQEPVARAFQGLAEVSLDIHSKEEVHLVSWQNVKDRSFAHGDIVRLVVHSANGISLDGPGPALEALAGMLQLSAALLEHLLLDWKVVDWKTCQMVRPLESLQTDLELSEPALLLGDSNASLILAGDYWCQSSFLGCFCSASAAARQALASLRTGFRGASGQTREKPTGEEEATAGRAAQEAPEVEDVTVEDALRLQSRPQEGRHLGYGEWLEEDVWVPEELPSVEENATWNRLRRQNPGLSAIAAENPGSSSGAEAGESEDDTFEARQTSRVIPPTEWSWTEPAVTVDGDNATHAPTTVFTSSSEEEEKPKEEPGESSSVDFESRASSVGWTGQSKASNSEAGGKPRSKEQRLTDFGQSGTESKAEEGGNSSKEEAGTTLEDPVDESTFTSEESRLAKAWVWRRHLANPTFPSEISQWSTALHQWEAELREFERTYKTAFSEDEKVSILAHVAPKELQQSIFMHSDALDSYNKIREYIEQHGHIAADCWWKVGAVDAEAATDTGGTGGSGNTKDNTSSSNTAVGSVFEGTQRIARWSDEDVIFTVGDSIVSAVGPEQLGCRHLLVDSGACESVAKFGDFNAEIDSSKAKPLFSVQGTPLKVYGKQYPQVMFGQTSGSVEMTVTDAAESLVSVHSLVAKGHKVVFSPGGCYLETRAGDTVPLELHGKRWYLKVMDKTESSTPVRGRIAPIGDEPDFGPREPDRWKREVKGGDEYLIREHNNPRKRLFAPRVKDLPVPLERIESGRLTKMIFEDDGSRREDRSMWEDKRYAMREFKHAWLGETWFRLKPERAEEGAAAEEQPSHEDEWMQGLDEAYEEEAAGGEEAHERIVEDDEDAEERLMIDDESGEKKAKAIKAPKEPTAAEVEEHNLHHANFESWCPVCVMGQGKSKQHRRVKEDPKERIIYSDYMFFTKEGTEVSKEDSEKKKAGLVTVLTAICKESQYPFALVLPSKASVDYASKVMMSWIKDLKWDKVVIQFDQESALNKIYEKVKAGMGDTVTLRRSPRYSSQSLADGEMVNGLIAGKVRTWLAEVSEKYKMKIGCDSVLFPWIVRHSAWTLARFHINHSKTTAFRIVNGYDYLGEMMVFGQVAMAKYPKQMDKSAPRWIRGVYVGKNAVGDEHLLLTEAGVQTCRTVRRLPESSQYSSEVLEKARGVPWNRYLGIATSRVQQEKSENKAVAVPELEAAETYDFGSSGEKEVVFVPTPAAPALEKRGWNDSLYSPSIPGDMAQDMVSCISNDGEWNGASTCLGKEDYEYYKKWLKQNEALFNSNMVSNIMDYLDTMQMDERELKRARKEELRKLNEVYGAFTPRDRRQLSKDLTVFGHKWVDKVTEGVAKSRLTCQDFKKKQEANEKHSSEYPSNFCPTPHATSRKLLEVYSLATQMPRVKADLSSAFLIARDGGDARGQPVLMPEIQEQMREVPKEEILWRVDGNLYGRQSAAAQYRDRLEEILTKELPKEKYFFKRGKLDACVFRCTCTGIVLVHHIDDFDVCGPADLLQDLLQVQLPKCGCKLKMGELEWPGEASTSTSEFLGRKKILVENAVVTLPNEKHATDILRMLGLENAKPSPVPGKKLNLSDNKPLDGKAKEIFASCVGSATYLSQDRPDIKFACKELAKRIRDPRECDMQNLKVLGRYLRGTMQVGHVTKLNEQVDPVAGIPLQGFCDSDWAGDKEDRKSTSGQVIVLGGSVVETSARTQQGTPATSSGEAEVRALTQCAQGLVFVRNLGVEDFGMSIDVPRLFCDSSAAIQVARKLGVGKMRHIDLGHLYIQELVREKRVIVQKIKGTENPSNALTKHLATGAEVEEAREMLGLVTLDKQGLDKHVSKNTMQSVGALASWKKWQPQQCTRLSTKQLVSAVAKHRPLRETPNGSYPLWSG</sequence>
<organism evidence="3 4">
    <name type="scientific">Symbiodinium necroappetens</name>
    <dbReference type="NCBI Taxonomy" id="1628268"/>
    <lineage>
        <taxon>Eukaryota</taxon>
        <taxon>Sar</taxon>
        <taxon>Alveolata</taxon>
        <taxon>Dinophyceae</taxon>
        <taxon>Suessiales</taxon>
        <taxon>Symbiodiniaceae</taxon>
        <taxon>Symbiodinium</taxon>
    </lineage>
</organism>
<evidence type="ECO:0008006" key="5">
    <source>
        <dbReference type="Google" id="ProtNLM"/>
    </source>
</evidence>
<keyword evidence="4" id="KW-1185">Reference proteome</keyword>
<feature type="coiled-coil region" evidence="1">
    <location>
        <begin position="681"/>
        <end position="708"/>
    </location>
</feature>
<accession>A0A812LPD1</accession>
<evidence type="ECO:0000313" key="3">
    <source>
        <dbReference type="EMBL" id="CAE7244513.1"/>
    </source>
</evidence>
<name>A0A812LPD1_9DINO</name>
<gene>
    <name evidence="3" type="ORF">SNEC2469_LOCUS4664</name>
</gene>
<dbReference type="InterPro" id="IPR036188">
    <property type="entry name" value="FAD/NAD-bd_sf"/>
</dbReference>
<feature type="compositionally biased region" description="Low complexity" evidence="2">
    <location>
        <begin position="777"/>
        <end position="788"/>
    </location>
</feature>
<feature type="compositionally biased region" description="Low complexity" evidence="2">
    <location>
        <begin position="510"/>
        <end position="522"/>
    </location>
</feature>
<dbReference type="CDD" id="cd09272">
    <property type="entry name" value="RNase_HI_RT_Ty1"/>
    <property type="match status" value="1"/>
</dbReference>
<evidence type="ECO:0000256" key="1">
    <source>
        <dbReference type="SAM" id="Coils"/>
    </source>
</evidence>
<reference evidence="3" key="1">
    <citation type="submission" date="2021-02" db="EMBL/GenBank/DDBJ databases">
        <authorList>
            <person name="Dougan E. K."/>
            <person name="Rhodes N."/>
            <person name="Thang M."/>
            <person name="Chan C."/>
        </authorList>
    </citation>
    <scope>NUCLEOTIDE SEQUENCE</scope>
</reference>
<dbReference type="PANTHER" id="PTHR11439">
    <property type="entry name" value="GAG-POL-RELATED RETROTRANSPOSON"/>
    <property type="match status" value="1"/>
</dbReference>
<dbReference type="Gene3D" id="3.50.50.60">
    <property type="entry name" value="FAD/NAD(P)-binding domain"/>
    <property type="match status" value="1"/>
</dbReference>
<protein>
    <recommendedName>
        <fullName evidence="5">Retrovirus-related Pol polyprotein from transposon TNT 1-94</fullName>
    </recommendedName>
</protein>
<dbReference type="Gene3D" id="3.90.660.10">
    <property type="match status" value="1"/>
</dbReference>
<dbReference type="PANTHER" id="PTHR11439:SF483">
    <property type="entry name" value="PEPTIDE SYNTHASE GLIP-LIKE, PUTATIVE (AFU_ORTHOLOGUE AFUA_3G12920)-RELATED"/>
    <property type="match status" value="1"/>
</dbReference>
<proteinExistence type="predicted"/>